<organism evidence="4 5">
    <name type="scientific">Trichoplax adhaerens</name>
    <name type="common">Trichoplax reptans</name>
    <dbReference type="NCBI Taxonomy" id="10228"/>
    <lineage>
        <taxon>Eukaryota</taxon>
        <taxon>Metazoa</taxon>
        <taxon>Placozoa</taxon>
        <taxon>Uniplacotomia</taxon>
        <taxon>Trichoplacea</taxon>
        <taxon>Trichoplacidae</taxon>
        <taxon>Trichoplax</taxon>
    </lineage>
</organism>
<dbReference type="InParanoid" id="B3RME8"/>
<dbReference type="GeneID" id="6751403"/>
<dbReference type="GO" id="GO:0008466">
    <property type="term" value="F:glycogenin glucosyltransferase activity"/>
    <property type="evidence" value="ECO:0007669"/>
    <property type="project" value="UniProtKB-EC"/>
</dbReference>
<dbReference type="KEGG" id="tad:TRIADDRAFT_53929"/>
<dbReference type="Pfam" id="PF01501">
    <property type="entry name" value="Glyco_transf_8"/>
    <property type="match status" value="1"/>
</dbReference>
<dbReference type="GO" id="GO:0005978">
    <property type="term" value="P:glycogen biosynthetic process"/>
    <property type="evidence" value="ECO:0007669"/>
    <property type="project" value="UniProtKB-ARBA"/>
</dbReference>
<dbReference type="InterPro" id="IPR002495">
    <property type="entry name" value="Glyco_trans_8"/>
</dbReference>
<dbReference type="PhylomeDB" id="B3RME8"/>
<dbReference type="eggNOG" id="KOG1950">
    <property type="taxonomic scope" value="Eukaryota"/>
</dbReference>
<feature type="transmembrane region" description="Helical" evidence="3">
    <location>
        <begin position="12"/>
        <end position="38"/>
    </location>
</feature>
<dbReference type="CTD" id="6751403"/>
<accession>B3RME8</accession>
<dbReference type="EC" id="2.4.1.186" evidence="2"/>
<evidence type="ECO:0000313" key="4">
    <source>
        <dbReference type="EMBL" id="EDV28354.1"/>
    </source>
</evidence>
<sequence>MRRGYRGKKGKWALGTVGIGLLLIYWHHAFIIYCLLTYPPHIIRLISQEPSRRLNRDNLMADQFWQLYRTESQHYQDQCQAQGTTCPEKFTWLTAMVNDQYVIPAIVLGHGLRKFSCCHRMLALVTANVSHHSRKALQAVGFSILQVQHLDCQYLHHRNKRKLPKYSGILGTHTRFHAWKLINYSRIVYLDPDFLLLGNFDSFLTLSTNKELMAAYCARPGIIDPCFNAGLLVIQPSIKIFNDLIALWNSFYSWKCLDDQVLMYQYFAKRYQWDPLPYSYNVRRMVYFPIKAYHFACCKYKKPWKLPQPSRPIILGRKNLLSSIDGIMQLWWYEFYQALDQYKLNRWWSNYLSSKTLSSP</sequence>
<dbReference type="Proteomes" id="UP000009022">
    <property type="component" value="Unassembled WGS sequence"/>
</dbReference>
<dbReference type="GO" id="GO:0016757">
    <property type="term" value="F:glycosyltransferase activity"/>
    <property type="evidence" value="ECO:0000318"/>
    <property type="project" value="GO_Central"/>
</dbReference>
<comment type="similarity">
    <text evidence="1">Belongs to the glycosyltransferase 8 family. Glycogenin subfamily.</text>
</comment>
<keyword evidence="3" id="KW-0812">Transmembrane</keyword>
<dbReference type="STRING" id="10228.B3RME8"/>
<dbReference type="InterPro" id="IPR029044">
    <property type="entry name" value="Nucleotide-diphossugar_trans"/>
</dbReference>
<dbReference type="EMBL" id="DS985242">
    <property type="protein sequence ID" value="EDV28354.1"/>
    <property type="molecule type" value="Genomic_DNA"/>
</dbReference>
<dbReference type="PANTHER" id="PTHR11183">
    <property type="entry name" value="GLYCOGENIN SUBFAMILY MEMBER"/>
    <property type="match status" value="1"/>
</dbReference>
<evidence type="ECO:0000256" key="2">
    <source>
        <dbReference type="ARBA" id="ARBA00038934"/>
    </source>
</evidence>
<dbReference type="RefSeq" id="XP_002110188.1">
    <property type="nucleotide sequence ID" value="XM_002110152.1"/>
</dbReference>
<dbReference type="FunFam" id="3.90.550.10:FF:000328">
    <property type="entry name" value="Predicted protein"/>
    <property type="match status" value="1"/>
</dbReference>
<dbReference type="OMA" id="KAYHFAC"/>
<evidence type="ECO:0000256" key="3">
    <source>
        <dbReference type="SAM" id="Phobius"/>
    </source>
</evidence>
<dbReference type="SUPFAM" id="SSF53448">
    <property type="entry name" value="Nucleotide-diphospho-sugar transferases"/>
    <property type="match status" value="1"/>
</dbReference>
<name>B3RME8_TRIAD</name>
<dbReference type="Gene3D" id="3.90.550.10">
    <property type="entry name" value="Spore Coat Polysaccharide Biosynthesis Protein SpsA, Chain A"/>
    <property type="match status" value="1"/>
</dbReference>
<keyword evidence="5" id="KW-1185">Reference proteome</keyword>
<dbReference type="InterPro" id="IPR050587">
    <property type="entry name" value="GNT1/Glycosyltrans_8"/>
</dbReference>
<keyword evidence="3" id="KW-0472">Membrane</keyword>
<dbReference type="AlphaFoldDB" id="B3RME8"/>
<evidence type="ECO:0000256" key="1">
    <source>
        <dbReference type="ARBA" id="ARBA00038162"/>
    </source>
</evidence>
<dbReference type="HOGENOM" id="CLU_055900_0_0_1"/>
<protein>
    <recommendedName>
        <fullName evidence="2">glycogenin glucosyltransferase</fullName>
        <ecNumber evidence="2">2.4.1.186</ecNumber>
    </recommendedName>
</protein>
<dbReference type="OrthoDB" id="2014201at2759"/>
<reference evidence="4 5" key="1">
    <citation type="journal article" date="2008" name="Nature">
        <title>The Trichoplax genome and the nature of placozoans.</title>
        <authorList>
            <person name="Srivastava M."/>
            <person name="Begovic E."/>
            <person name="Chapman J."/>
            <person name="Putnam N.H."/>
            <person name="Hellsten U."/>
            <person name="Kawashima T."/>
            <person name="Kuo A."/>
            <person name="Mitros T."/>
            <person name="Salamov A."/>
            <person name="Carpenter M.L."/>
            <person name="Signorovitch A.Y."/>
            <person name="Moreno M.A."/>
            <person name="Kamm K."/>
            <person name="Grimwood J."/>
            <person name="Schmutz J."/>
            <person name="Shapiro H."/>
            <person name="Grigoriev I.V."/>
            <person name="Buss L.W."/>
            <person name="Schierwater B."/>
            <person name="Dellaporta S.L."/>
            <person name="Rokhsar D.S."/>
        </authorList>
    </citation>
    <scope>NUCLEOTIDE SEQUENCE [LARGE SCALE GENOMIC DNA]</scope>
    <source>
        <strain evidence="4 5">Grell-BS-1999</strain>
    </source>
</reference>
<gene>
    <name evidence="4" type="ORF">TRIADDRAFT_53929</name>
</gene>
<evidence type="ECO:0000313" key="5">
    <source>
        <dbReference type="Proteomes" id="UP000009022"/>
    </source>
</evidence>
<proteinExistence type="inferred from homology"/>
<keyword evidence="3" id="KW-1133">Transmembrane helix</keyword>